<comment type="caution">
    <text evidence="3">The sequence shown here is derived from an EMBL/GenBank/DDBJ whole genome shotgun (WGS) entry which is preliminary data.</text>
</comment>
<feature type="region of interest" description="Disordered" evidence="1">
    <location>
        <begin position="46"/>
        <end position="89"/>
    </location>
</feature>
<feature type="compositionally biased region" description="Polar residues" evidence="1">
    <location>
        <begin position="46"/>
        <end position="56"/>
    </location>
</feature>
<proteinExistence type="predicted"/>
<keyword evidence="2" id="KW-0732">Signal</keyword>
<evidence type="ECO:0000256" key="1">
    <source>
        <dbReference type="SAM" id="MobiDB-lite"/>
    </source>
</evidence>
<accession>A0AAN8PBI7</accession>
<keyword evidence="4" id="KW-1185">Reference proteome</keyword>
<evidence type="ECO:0000313" key="3">
    <source>
        <dbReference type="EMBL" id="KAK6172439.1"/>
    </source>
</evidence>
<evidence type="ECO:0000256" key="2">
    <source>
        <dbReference type="SAM" id="SignalP"/>
    </source>
</evidence>
<protein>
    <submittedName>
        <fullName evidence="3">Uncharacterized protein</fullName>
    </submittedName>
</protein>
<dbReference type="AlphaFoldDB" id="A0AAN8PBI7"/>
<organism evidence="3 4">
    <name type="scientific">Patella caerulea</name>
    <name type="common">Rayed Mediterranean limpet</name>
    <dbReference type="NCBI Taxonomy" id="87958"/>
    <lineage>
        <taxon>Eukaryota</taxon>
        <taxon>Metazoa</taxon>
        <taxon>Spiralia</taxon>
        <taxon>Lophotrochozoa</taxon>
        <taxon>Mollusca</taxon>
        <taxon>Gastropoda</taxon>
        <taxon>Patellogastropoda</taxon>
        <taxon>Patelloidea</taxon>
        <taxon>Patellidae</taxon>
        <taxon>Patella</taxon>
    </lineage>
</organism>
<feature type="compositionally biased region" description="Basic and acidic residues" evidence="1">
    <location>
        <begin position="64"/>
        <end position="81"/>
    </location>
</feature>
<dbReference type="EMBL" id="JAZGQO010000011">
    <property type="protein sequence ID" value="KAK6172439.1"/>
    <property type="molecule type" value="Genomic_DNA"/>
</dbReference>
<feature type="chain" id="PRO_5042881476" evidence="2">
    <location>
        <begin position="24"/>
        <end position="89"/>
    </location>
</feature>
<feature type="signal peptide" evidence="2">
    <location>
        <begin position="1"/>
        <end position="23"/>
    </location>
</feature>
<dbReference type="Proteomes" id="UP001347796">
    <property type="component" value="Unassembled WGS sequence"/>
</dbReference>
<sequence>MKNCVYIAVFLIASAIFFTSTNARNNVAGGTISNVGQLDMNGMYGSETSNFRTSAGQKPKKCPKSKESKESRPDSDERNSEESSEDDCN</sequence>
<evidence type="ECO:0000313" key="4">
    <source>
        <dbReference type="Proteomes" id="UP001347796"/>
    </source>
</evidence>
<reference evidence="3 4" key="1">
    <citation type="submission" date="2024-01" db="EMBL/GenBank/DDBJ databases">
        <title>The genome of the rayed Mediterranean limpet Patella caerulea (Linnaeus, 1758).</title>
        <authorList>
            <person name="Anh-Thu Weber A."/>
            <person name="Halstead-Nussloch G."/>
        </authorList>
    </citation>
    <scope>NUCLEOTIDE SEQUENCE [LARGE SCALE GENOMIC DNA]</scope>
    <source>
        <strain evidence="3">AATW-2023a</strain>
        <tissue evidence="3">Whole specimen</tissue>
    </source>
</reference>
<name>A0AAN8PBI7_PATCE</name>
<gene>
    <name evidence="3" type="ORF">SNE40_016087</name>
</gene>